<evidence type="ECO:0000256" key="9">
    <source>
        <dbReference type="HAMAP-Rule" id="MF_00211"/>
    </source>
</evidence>
<dbReference type="EMBL" id="JACCBU010000001">
    <property type="protein sequence ID" value="NYE74768.1"/>
    <property type="molecule type" value="Genomic_DNA"/>
</dbReference>
<comment type="cofactor">
    <cofactor evidence="9">
        <name>Mg(2+)</name>
        <dbReference type="ChEBI" id="CHEBI:18420"/>
    </cofactor>
    <text evidence="9">Binds 2 magnesium ions per monomer.</text>
</comment>
<comment type="similarity">
    <text evidence="8">In the C-terminal section; belongs to the anthranilate phosphoribosyltransferase family.</text>
</comment>
<evidence type="ECO:0000256" key="4">
    <source>
        <dbReference type="ARBA" id="ARBA00022679"/>
    </source>
</evidence>
<dbReference type="EC" id="2.4.2.18" evidence="9"/>
<comment type="caution">
    <text evidence="9">Lacks conserved residue(s) required for the propagation of feature annotation.</text>
</comment>
<organism evidence="12 13">
    <name type="scientific">Microlunatus parietis</name>
    <dbReference type="NCBI Taxonomy" id="682979"/>
    <lineage>
        <taxon>Bacteria</taxon>
        <taxon>Bacillati</taxon>
        <taxon>Actinomycetota</taxon>
        <taxon>Actinomycetes</taxon>
        <taxon>Propionibacteriales</taxon>
        <taxon>Propionibacteriaceae</taxon>
        <taxon>Microlunatus</taxon>
    </lineage>
</organism>
<protein>
    <recommendedName>
        <fullName evidence="9">Anthranilate phosphoribosyltransferase</fullName>
        <ecNumber evidence="9">2.4.2.18</ecNumber>
    </recommendedName>
</protein>
<dbReference type="GO" id="GO:0004048">
    <property type="term" value="F:anthranilate phosphoribosyltransferase activity"/>
    <property type="evidence" value="ECO:0007669"/>
    <property type="project" value="UniProtKB-UniRule"/>
</dbReference>
<dbReference type="SUPFAM" id="SSF47648">
    <property type="entry name" value="Nucleoside phosphorylase/phosphoribosyltransferase N-terminal domain"/>
    <property type="match status" value="1"/>
</dbReference>
<evidence type="ECO:0000256" key="3">
    <source>
        <dbReference type="ARBA" id="ARBA00022676"/>
    </source>
</evidence>
<keyword evidence="4 9" id="KW-0808">Transferase</keyword>
<dbReference type="Gene3D" id="3.40.1030.10">
    <property type="entry name" value="Nucleoside phosphorylase/phosphoribosyltransferase catalytic domain"/>
    <property type="match status" value="1"/>
</dbReference>
<feature type="binding site" evidence="9">
    <location>
        <position position="120"/>
    </location>
    <ligand>
        <name>anthranilate</name>
        <dbReference type="ChEBI" id="CHEBI:16567"/>
        <label>1</label>
    </ligand>
</feature>
<dbReference type="UniPathway" id="UPA00035">
    <property type="reaction ID" value="UER00041"/>
</dbReference>
<dbReference type="GO" id="GO:0000287">
    <property type="term" value="F:magnesium ion binding"/>
    <property type="evidence" value="ECO:0007669"/>
    <property type="project" value="UniProtKB-UniRule"/>
</dbReference>
<comment type="similarity">
    <text evidence="9">Belongs to the anthranilate phosphoribosyltransferase family.</text>
</comment>
<keyword evidence="3 9" id="KW-0328">Glycosyltransferase</keyword>
<comment type="subunit">
    <text evidence="9">Homodimer.</text>
</comment>
<feature type="binding site" evidence="9">
    <location>
        <position position="129"/>
    </location>
    <ligand>
        <name>5-phospho-alpha-D-ribose 1-diphosphate</name>
        <dbReference type="ChEBI" id="CHEBI:58017"/>
    </ligand>
</feature>
<comment type="function">
    <text evidence="9">Catalyzes the transfer of the phosphoribosyl group of 5-phosphorylribose-1-pyrophosphate (PRPP) to anthranilate to yield N-(5'-phosphoribosyl)-anthranilate (PRA).</text>
</comment>
<evidence type="ECO:0000256" key="2">
    <source>
        <dbReference type="ARBA" id="ARBA00022605"/>
    </source>
</evidence>
<comment type="catalytic activity">
    <reaction evidence="7 9">
        <text>N-(5-phospho-beta-D-ribosyl)anthranilate + diphosphate = 5-phospho-alpha-D-ribose 1-diphosphate + anthranilate</text>
        <dbReference type="Rhea" id="RHEA:11768"/>
        <dbReference type="ChEBI" id="CHEBI:16567"/>
        <dbReference type="ChEBI" id="CHEBI:18277"/>
        <dbReference type="ChEBI" id="CHEBI:33019"/>
        <dbReference type="ChEBI" id="CHEBI:58017"/>
        <dbReference type="EC" id="2.4.2.18"/>
    </reaction>
</comment>
<sequence>MTDDTGVADPTWPGLLSDLIRGEDQTAEATAWAMEQILEGVATPAQMAAFLVALRAKGETVDELTGLARTMIRYATPLDVPGPALDIVGSGGDRAGTVNISTMAAIVAAAAGTRVVKHGNRAASSACGSADLLQELGLVLDLTPEQQHQVIAKAGIGFLFAAHYHPAFRHAGPVRRELGVPTAFNFLGPLTNPAQPSAVAVGVADARMAGLLAGVFAARGQQGLVFHGGDGLDELTTTTSSKVWVFGPDTQLTTLEFDPATLGLPRSRPEDLVGGPPPVNAQIARDVLAGTGGPVRDIVLLNAAAGLTAWDTPRPDRLVEQLGDNLQRVATAIDTGAAAAQLEQWVTLSRTVAD</sequence>
<dbReference type="RefSeq" id="WP_179757306.1">
    <property type="nucleotide sequence ID" value="NZ_JACCBU010000001.1"/>
</dbReference>
<accession>A0A7Y9IDZ1</accession>
<dbReference type="Pfam" id="PF02885">
    <property type="entry name" value="Glycos_trans_3N"/>
    <property type="match status" value="1"/>
</dbReference>
<feature type="binding site" evidence="9">
    <location>
        <begin position="117"/>
        <end position="125"/>
    </location>
    <ligand>
        <name>5-phospho-alpha-D-ribose 1-diphosphate</name>
        <dbReference type="ChEBI" id="CHEBI:58017"/>
    </ligand>
</feature>
<evidence type="ECO:0000256" key="1">
    <source>
        <dbReference type="ARBA" id="ARBA00004907"/>
    </source>
</evidence>
<dbReference type="AlphaFoldDB" id="A0A7Y9IDZ1"/>
<feature type="binding site" evidence="9">
    <location>
        <position position="234"/>
    </location>
    <ligand>
        <name>Mg(2+)</name>
        <dbReference type="ChEBI" id="CHEBI:18420"/>
        <label>2</label>
    </ligand>
</feature>
<gene>
    <name evidence="9" type="primary">trpD</name>
    <name evidence="12" type="ORF">BKA15_006097</name>
</gene>
<keyword evidence="5 9" id="KW-0822">Tryptophan biosynthesis</keyword>
<feature type="binding site" evidence="9">
    <location>
        <position position="234"/>
    </location>
    <ligand>
        <name>Mg(2+)</name>
        <dbReference type="ChEBI" id="CHEBI:18420"/>
        <label>1</label>
    </ligand>
</feature>
<feature type="binding site" evidence="9">
    <location>
        <position position="101"/>
    </location>
    <ligand>
        <name>Mg(2+)</name>
        <dbReference type="ChEBI" id="CHEBI:18420"/>
        <label>1</label>
    </ligand>
</feature>
<dbReference type="Proteomes" id="UP000569914">
    <property type="component" value="Unassembled WGS sequence"/>
</dbReference>
<dbReference type="NCBIfam" id="TIGR01245">
    <property type="entry name" value="trpD"/>
    <property type="match status" value="1"/>
</dbReference>
<dbReference type="InterPro" id="IPR017459">
    <property type="entry name" value="Glycosyl_Trfase_fam3_N_dom"/>
</dbReference>
<reference evidence="12 13" key="1">
    <citation type="submission" date="2020-07" db="EMBL/GenBank/DDBJ databases">
        <title>Sequencing the genomes of 1000 actinobacteria strains.</title>
        <authorList>
            <person name="Klenk H.-P."/>
        </authorList>
    </citation>
    <scope>NUCLEOTIDE SEQUENCE [LARGE SCALE GENOMIC DNA]</scope>
    <source>
        <strain evidence="12 13">DSM 22083</strain>
    </source>
</reference>
<name>A0A7Y9IDZ1_9ACTN</name>
<evidence type="ECO:0000256" key="7">
    <source>
        <dbReference type="ARBA" id="ARBA00052328"/>
    </source>
</evidence>
<keyword evidence="13" id="KW-1185">Reference proteome</keyword>
<feature type="domain" description="Glycosyl transferase family 3" evidence="10">
    <location>
        <begin position="83"/>
        <end position="338"/>
    </location>
</feature>
<feature type="domain" description="Glycosyl transferase family 3 N-terminal" evidence="11">
    <location>
        <begin position="15"/>
        <end position="74"/>
    </location>
</feature>
<feature type="binding site" evidence="9">
    <location>
        <begin position="92"/>
        <end position="93"/>
    </location>
    <ligand>
        <name>5-phospho-alpha-D-ribose 1-diphosphate</name>
        <dbReference type="ChEBI" id="CHEBI:58017"/>
    </ligand>
</feature>
<evidence type="ECO:0000256" key="8">
    <source>
        <dbReference type="ARBA" id="ARBA00061188"/>
    </source>
</evidence>
<feature type="binding site" evidence="9">
    <location>
        <position position="89"/>
    </location>
    <ligand>
        <name>anthranilate</name>
        <dbReference type="ChEBI" id="CHEBI:16567"/>
        <label>1</label>
    </ligand>
</feature>
<evidence type="ECO:0000259" key="11">
    <source>
        <dbReference type="Pfam" id="PF02885"/>
    </source>
</evidence>
<feature type="binding site" evidence="9">
    <location>
        <position position="97"/>
    </location>
    <ligand>
        <name>5-phospho-alpha-D-ribose 1-diphosphate</name>
        <dbReference type="ChEBI" id="CHEBI:58017"/>
    </ligand>
</feature>
<feature type="binding site" evidence="9">
    <location>
        <position position="233"/>
    </location>
    <ligand>
        <name>Mg(2+)</name>
        <dbReference type="ChEBI" id="CHEBI:18420"/>
        <label>2</label>
    </ligand>
</feature>
<dbReference type="InterPro" id="IPR000312">
    <property type="entry name" value="Glycosyl_Trfase_fam3"/>
</dbReference>
<evidence type="ECO:0000259" key="10">
    <source>
        <dbReference type="Pfam" id="PF00591"/>
    </source>
</evidence>
<dbReference type="InterPro" id="IPR005940">
    <property type="entry name" value="Anthranilate_Pribosyl_Tfrase"/>
</dbReference>
<keyword evidence="6 9" id="KW-0057">Aromatic amino acid biosynthesis</keyword>
<dbReference type="PANTHER" id="PTHR43285">
    <property type="entry name" value="ANTHRANILATE PHOSPHORIBOSYLTRANSFERASE"/>
    <property type="match status" value="1"/>
</dbReference>
<dbReference type="InterPro" id="IPR035902">
    <property type="entry name" value="Nuc_phospho_transferase"/>
</dbReference>
<keyword evidence="9" id="KW-0479">Metal-binding</keyword>
<keyword evidence="9" id="KW-0460">Magnesium</keyword>
<evidence type="ECO:0000256" key="5">
    <source>
        <dbReference type="ARBA" id="ARBA00022822"/>
    </source>
</evidence>
<dbReference type="GO" id="GO:0005829">
    <property type="term" value="C:cytosol"/>
    <property type="evidence" value="ECO:0007669"/>
    <property type="project" value="TreeGrafter"/>
</dbReference>
<dbReference type="SUPFAM" id="SSF52418">
    <property type="entry name" value="Nucleoside phosphorylase/phosphoribosyltransferase catalytic domain"/>
    <property type="match status" value="1"/>
</dbReference>
<comment type="caution">
    <text evidence="12">The sequence shown here is derived from an EMBL/GenBank/DDBJ whole genome shotgun (WGS) entry which is preliminary data.</text>
</comment>
<dbReference type="GO" id="GO:0000162">
    <property type="term" value="P:L-tryptophan biosynthetic process"/>
    <property type="evidence" value="ECO:0007669"/>
    <property type="project" value="UniProtKB-UniRule"/>
</dbReference>
<feature type="binding site" evidence="9">
    <location>
        <position position="89"/>
    </location>
    <ligand>
        <name>5-phospho-alpha-D-ribose 1-diphosphate</name>
        <dbReference type="ChEBI" id="CHEBI:58017"/>
    </ligand>
</feature>
<evidence type="ECO:0000313" key="13">
    <source>
        <dbReference type="Proteomes" id="UP000569914"/>
    </source>
</evidence>
<dbReference type="Pfam" id="PF00591">
    <property type="entry name" value="Glycos_transf_3"/>
    <property type="match status" value="1"/>
</dbReference>
<proteinExistence type="inferred from homology"/>
<dbReference type="InterPro" id="IPR036320">
    <property type="entry name" value="Glycosyl_Trfase_fam3_N_dom_sf"/>
</dbReference>
<keyword evidence="2 9" id="KW-0028">Amino-acid biosynthesis</keyword>
<feature type="binding site" evidence="9">
    <location>
        <position position="175"/>
    </location>
    <ligand>
        <name>anthranilate</name>
        <dbReference type="ChEBI" id="CHEBI:16567"/>
        <label>2</label>
    </ligand>
</feature>
<feature type="binding site" evidence="9">
    <location>
        <begin position="99"/>
        <end position="102"/>
    </location>
    <ligand>
        <name>5-phospho-alpha-D-ribose 1-diphosphate</name>
        <dbReference type="ChEBI" id="CHEBI:58017"/>
    </ligand>
</feature>
<evidence type="ECO:0000256" key="6">
    <source>
        <dbReference type="ARBA" id="ARBA00023141"/>
    </source>
</evidence>
<evidence type="ECO:0000313" key="12">
    <source>
        <dbReference type="EMBL" id="NYE74768.1"/>
    </source>
</evidence>
<dbReference type="PANTHER" id="PTHR43285:SF2">
    <property type="entry name" value="ANTHRANILATE PHOSPHORIBOSYLTRANSFERASE"/>
    <property type="match status" value="1"/>
</dbReference>
<dbReference type="FunFam" id="3.40.1030.10:FF:000002">
    <property type="entry name" value="Anthranilate phosphoribosyltransferase"/>
    <property type="match status" value="1"/>
</dbReference>
<dbReference type="HAMAP" id="MF_00211">
    <property type="entry name" value="TrpD"/>
    <property type="match status" value="1"/>
</dbReference>
<comment type="pathway">
    <text evidence="1 9">Amino-acid biosynthesis; L-tryptophan biosynthesis; L-tryptophan from chorismate: step 2/5.</text>
</comment>
<dbReference type="Gene3D" id="1.20.970.10">
    <property type="entry name" value="Transferase, Pyrimidine Nucleoside Phosphorylase, Chain C"/>
    <property type="match status" value="1"/>
</dbReference>